<dbReference type="AlphaFoldDB" id="A0A9J6DVA7"/>
<dbReference type="PANTHER" id="PTHR15622:SF2">
    <property type="entry name" value="U4_U6 SMALL NUCLEAR RIBONUCLEOPROTEIN PRP4"/>
    <property type="match status" value="1"/>
</dbReference>
<feature type="repeat" description="WD" evidence="4">
    <location>
        <begin position="1"/>
        <end position="42"/>
    </location>
</feature>
<keyword evidence="6" id="KW-1185">Reference proteome</keyword>
<gene>
    <name evidence="5" type="ORF">HPB51_010716</name>
</gene>
<evidence type="ECO:0000256" key="2">
    <source>
        <dbReference type="ARBA" id="ARBA00022737"/>
    </source>
</evidence>
<reference evidence="5" key="1">
    <citation type="journal article" date="2020" name="Cell">
        <title>Large-Scale Comparative Analyses of Tick Genomes Elucidate Their Genetic Diversity and Vector Capacities.</title>
        <authorList>
            <consortium name="Tick Genome and Microbiome Consortium (TIGMIC)"/>
            <person name="Jia N."/>
            <person name="Wang J."/>
            <person name="Shi W."/>
            <person name="Du L."/>
            <person name="Sun Y."/>
            <person name="Zhan W."/>
            <person name="Jiang J.F."/>
            <person name="Wang Q."/>
            <person name="Zhang B."/>
            <person name="Ji P."/>
            <person name="Bell-Sakyi L."/>
            <person name="Cui X.M."/>
            <person name="Yuan T.T."/>
            <person name="Jiang B.G."/>
            <person name="Yang W.F."/>
            <person name="Lam T.T."/>
            <person name="Chang Q.C."/>
            <person name="Ding S.J."/>
            <person name="Wang X.J."/>
            <person name="Zhu J.G."/>
            <person name="Ruan X.D."/>
            <person name="Zhao L."/>
            <person name="Wei J.T."/>
            <person name="Ye R.Z."/>
            <person name="Que T.C."/>
            <person name="Du C.H."/>
            <person name="Zhou Y.H."/>
            <person name="Cheng J.X."/>
            <person name="Dai P.F."/>
            <person name="Guo W.B."/>
            <person name="Han X.H."/>
            <person name="Huang E.J."/>
            <person name="Li L.F."/>
            <person name="Wei W."/>
            <person name="Gao Y.C."/>
            <person name="Liu J.Z."/>
            <person name="Shao H.Z."/>
            <person name="Wang X."/>
            <person name="Wang C.C."/>
            <person name="Yang T.C."/>
            <person name="Huo Q.B."/>
            <person name="Li W."/>
            <person name="Chen H.Y."/>
            <person name="Chen S.E."/>
            <person name="Zhou L.G."/>
            <person name="Ni X.B."/>
            <person name="Tian J.H."/>
            <person name="Sheng Y."/>
            <person name="Liu T."/>
            <person name="Pan Y.S."/>
            <person name="Xia L.Y."/>
            <person name="Li J."/>
            <person name="Zhao F."/>
            <person name="Cao W.C."/>
        </authorList>
    </citation>
    <scope>NUCLEOTIDE SEQUENCE</scope>
    <source>
        <strain evidence="5">Rmic-2018</strain>
    </source>
</reference>
<evidence type="ECO:0000256" key="1">
    <source>
        <dbReference type="ARBA" id="ARBA00022574"/>
    </source>
</evidence>
<dbReference type="InterPro" id="IPR036322">
    <property type="entry name" value="WD40_repeat_dom_sf"/>
</dbReference>
<dbReference type="PANTHER" id="PTHR15622">
    <property type="entry name" value="WD40 REPEAT PROTEIN"/>
    <property type="match status" value="1"/>
</dbReference>
<dbReference type="VEuPathDB" id="VectorBase:LOC119169992"/>
<dbReference type="Proteomes" id="UP000821866">
    <property type="component" value="Unassembled WGS sequence"/>
</dbReference>
<proteinExistence type="predicted"/>
<dbReference type="InterPro" id="IPR051983">
    <property type="entry name" value="WSB_SOCS-box_domain"/>
</dbReference>
<sequence>MKSPNGGVNHAEFSPDDTIIASAGDDHIVRLWQSCSGHELQALTGHKQAINYCTFSPDGHMLASASSDHLVILWNIGEGFHGIPASPLGASPKLGRLGARRCSRCSRAASVEHSAAVLCCAFSPDGKLLASGDARGFVKIHRIRRGDLDGELVKAIPKQGNAVRSCCFTSDSPRRLVLALDSQSVVIWKVPSDTQTAQVEQPERPQVLDHADSAVVDCCLTHVFRGTVSARQQVISAAGEQIWSWDLCNPSAESAKRYNGFWKSYNLTCCAVSPDKTLIAAGTSLRAILLWNADTGAALGSFKGDAEDVKSVRFSHDGSQLVSSSSDGTVVVWNVSNYRRCSRVALMPVLAVAFENLGPLVATFDESGVIQISSGLEAKQEFRHALTDPESKVCEEVTCCCFSHDRTAVIFGTRNGRVSLWHKDGFHSTLVGHRGQITAPCHLFGDNLKLLSSSDQGELMVRDS</sequence>
<dbReference type="InterPro" id="IPR001680">
    <property type="entry name" value="WD40_rpt"/>
</dbReference>
<dbReference type="PROSITE" id="PS00678">
    <property type="entry name" value="WD_REPEATS_1"/>
    <property type="match status" value="2"/>
</dbReference>
<feature type="repeat" description="WD" evidence="4">
    <location>
        <begin position="302"/>
        <end position="343"/>
    </location>
</feature>
<organism evidence="5 6">
    <name type="scientific">Rhipicephalus microplus</name>
    <name type="common">Cattle tick</name>
    <name type="synonym">Boophilus microplus</name>
    <dbReference type="NCBI Taxonomy" id="6941"/>
    <lineage>
        <taxon>Eukaryota</taxon>
        <taxon>Metazoa</taxon>
        <taxon>Ecdysozoa</taxon>
        <taxon>Arthropoda</taxon>
        <taxon>Chelicerata</taxon>
        <taxon>Arachnida</taxon>
        <taxon>Acari</taxon>
        <taxon>Parasitiformes</taxon>
        <taxon>Ixodida</taxon>
        <taxon>Ixodoidea</taxon>
        <taxon>Ixodidae</taxon>
        <taxon>Rhipicephalinae</taxon>
        <taxon>Rhipicephalus</taxon>
        <taxon>Boophilus</taxon>
    </lineage>
</organism>
<evidence type="ECO:0000256" key="3">
    <source>
        <dbReference type="ARBA" id="ARBA00022786"/>
    </source>
</evidence>
<accession>A0A9J6DVA7</accession>
<dbReference type="GO" id="GO:0000209">
    <property type="term" value="P:protein polyubiquitination"/>
    <property type="evidence" value="ECO:0007669"/>
    <property type="project" value="TreeGrafter"/>
</dbReference>
<dbReference type="EMBL" id="JABSTU010000007">
    <property type="protein sequence ID" value="KAH8025632.1"/>
    <property type="molecule type" value="Genomic_DNA"/>
</dbReference>
<dbReference type="SUPFAM" id="SSF50978">
    <property type="entry name" value="WD40 repeat-like"/>
    <property type="match status" value="2"/>
</dbReference>
<dbReference type="InterPro" id="IPR015943">
    <property type="entry name" value="WD40/YVTN_repeat-like_dom_sf"/>
</dbReference>
<dbReference type="Pfam" id="PF00400">
    <property type="entry name" value="WD40"/>
    <property type="match status" value="6"/>
</dbReference>
<feature type="repeat" description="WD" evidence="4">
    <location>
        <begin position="43"/>
        <end position="76"/>
    </location>
</feature>
<dbReference type="PROSITE" id="PS50294">
    <property type="entry name" value="WD_REPEATS_REGION"/>
    <property type="match status" value="3"/>
</dbReference>
<evidence type="ECO:0000313" key="5">
    <source>
        <dbReference type="EMBL" id="KAH8025632.1"/>
    </source>
</evidence>
<dbReference type="PROSITE" id="PS50082">
    <property type="entry name" value="WD_REPEATS_2"/>
    <property type="match status" value="3"/>
</dbReference>
<keyword evidence="1 4" id="KW-0853">WD repeat</keyword>
<name>A0A9J6DVA7_RHIMP</name>
<keyword evidence="3" id="KW-0833">Ubl conjugation pathway</keyword>
<dbReference type="PRINTS" id="PR00320">
    <property type="entry name" value="GPROTEINBRPT"/>
</dbReference>
<keyword evidence="2" id="KW-0677">Repeat</keyword>
<dbReference type="InterPro" id="IPR019775">
    <property type="entry name" value="WD40_repeat_CS"/>
</dbReference>
<evidence type="ECO:0000256" key="4">
    <source>
        <dbReference type="PROSITE-ProRule" id="PRU00221"/>
    </source>
</evidence>
<dbReference type="Gene3D" id="2.130.10.10">
    <property type="entry name" value="YVTN repeat-like/Quinoprotein amine dehydrogenase"/>
    <property type="match status" value="4"/>
</dbReference>
<dbReference type="SMART" id="SM00320">
    <property type="entry name" value="WD40"/>
    <property type="match status" value="8"/>
</dbReference>
<reference evidence="5" key="2">
    <citation type="submission" date="2021-09" db="EMBL/GenBank/DDBJ databases">
        <authorList>
            <person name="Jia N."/>
            <person name="Wang J."/>
            <person name="Shi W."/>
            <person name="Du L."/>
            <person name="Sun Y."/>
            <person name="Zhan W."/>
            <person name="Jiang J."/>
            <person name="Wang Q."/>
            <person name="Zhang B."/>
            <person name="Ji P."/>
            <person name="Sakyi L.B."/>
            <person name="Cui X."/>
            <person name="Yuan T."/>
            <person name="Jiang B."/>
            <person name="Yang W."/>
            <person name="Lam T.T.-Y."/>
            <person name="Chang Q."/>
            <person name="Ding S."/>
            <person name="Wang X."/>
            <person name="Zhu J."/>
            <person name="Ruan X."/>
            <person name="Zhao L."/>
            <person name="Wei J."/>
            <person name="Que T."/>
            <person name="Du C."/>
            <person name="Cheng J."/>
            <person name="Dai P."/>
            <person name="Han X."/>
            <person name="Huang E."/>
            <person name="Gao Y."/>
            <person name="Liu J."/>
            <person name="Shao H."/>
            <person name="Ye R."/>
            <person name="Li L."/>
            <person name="Wei W."/>
            <person name="Wang X."/>
            <person name="Wang C."/>
            <person name="Huo Q."/>
            <person name="Li W."/>
            <person name="Guo W."/>
            <person name="Chen H."/>
            <person name="Chen S."/>
            <person name="Zhou L."/>
            <person name="Zhou L."/>
            <person name="Ni X."/>
            <person name="Tian J."/>
            <person name="Zhou Y."/>
            <person name="Sheng Y."/>
            <person name="Liu T."/>
            <person name="Pan Y."/>
            <person name="Xia L."/>
            <person name="Li J."/>
            <person name="Zhao F."/>
            <person name="Cao W."/>
        </authorList>
    </citation>
    <scope>NUCLEOTIDE SEQUENCE</scope>
    <source>
        <strain evidence="5">Rmic-2018</strain>
        <tissue evidence="5">Larvae</tissue>
    </source>
</reference>
<comment type="caution">
    <text evidence="5">The sequence shown here is derived from an EMBL/GenBank/DDBJ whole genome shotgun (WGS) entry which is preliminary data.</text>
</comment>
<protein>
    <submittedName>
        <fullName evidence="5">Uncharacterized protein</fullName>
    </submittedName>
</protein>
<evidence type="ECO:0000313" key="6">
    <source>
        <dbReference type="Proteomes" id="UP000821866"/>
    </source>
</evidence>
<dbReference type="InterPro" id="IPR020472">
    <property type="entry name" value="WD40_PAC1"/>
</dbReference>